<feature type="transmembrane region" description="Helical" evidence="7">
    <location>
        <begin position="21"/>
        <end position="37"/>
    </location>
</feature>
<keyword evidence="7" id="KW-1133">Transmembrane helix</keyword>
<keyword evidence="10" id="KW-1185">Reference proteome</keyword>
<evidence type="ECO:0000256" key="2">
    <source>
        <dbReference type="ARBA" id="ARBA00009025"/>
    </source>
</evidence>
<sequence>MKFLLYIYIYKFNFEEHYLDIGRLIPTLMLIIGWGYQPERIQAGIYLLFYTLFVSLPLLMEIYNGIF</sequence>
<comment type="catalytic activity">
    <reaction evidence="6">
        <text>a ubiquinone + NADH + 5 H(+)(in) = a ubiquinol + NAD(+) + 4 H(+)(out)</text>
        <dbReference type="Rhea" id="RHEA:29091"/>
        <dbReference type="Rhea" id="RHEA-COMP:9565"/>
        <dbReference type="Rhea" id="RHEA-COMP:9566"/>
        <dbReference type="ChEBI" id="CHEBI:15378"/>
        <dbReference type="ChEBI" id="CHEBI:16389"/>
        <dbReference type="ChEBI" id="CHEBI:17976"/>
        <dbReference type="ChEBI" id="CHEBI:57540"/>
        <dbReference type="ChEBI" id="CHEBI:57945"/>
        <dbReference type="EC" id="7.1.1.2"/>
    </reaction>
</comment>
<evidence type="ECO:0000256" key="5">
    <source>
        <dbReference type="ARBA" id="ARBA00031025"/>
    </source>
</evidence>
<feature type="domain" description="NADH:quinone oxidoreductase/Mrp antiporter transmembrane" evidence="8">
    <location>
        <begin position="23"/>
        <end position="62"/>
    </location>
</feature>
<organism evidence="9 10">
    <name type="scientific">Trichogramma brassicae</name>
    <dbReference type="NCBI Taxonomy" id="86971"/>
    <lineage>
        <taxon>Eukaryota</taxon>
        <taxon>Metazoa</taxon>
        <taxon>Ecdysozoa</taxon>
        <taxon>Arthropoda</taxon>
        <taxon>Hexapoda</taxon>
        <taxon>Insecta</taxon>
        <taxon>Pterygota</taxon>
        <taxon>Neoptera</taxon>
        <taxon>Endopterygota</taxon>
        <taxon>Hymenoptera</taxon>
        <taxon>Apocrita</taxon>
        <taxon>Proctotrupomorpha</taxon>
        <taxon>Chalcidoidea</taxon>
        <taxon>Trichogrammatidae</taxon>
        <taxon>Trichogramma</taxon>
    </lineage>
</organism>
<dbReference type="AlphaFoldDB" id="A0A6H5HY36"/>
<keyword evidence="7" id="KW-0472">Membrane</keyword>
<reference evidence="9 10" key="1">
    <citation type="submission" date="2020-02" db="EMBL/GenBank/DDBJ databases">
        <authorList>
            <person name="Ferguson B K."/>
        </authorList>
    </citation>
    <scope>NUCLEOTIDE SEQUENCE [LARGE SCALE GENOMIC DNA]</scope>
</reference>
<dbReference type="InterPro" id="IPR001750">
    <property type="entry name" value="ND/Mrp_TM"/>
</dbReference>
<evidence type="ECO:0000313" key="10">
    <source>
        <dbReference type="Proteomes" id="UP000479190"/>
    </source>
</evidence>
<dbReference type="InterPro" id="IPR003918">
    <property type="entry name" value="NADH_UbQ_OxRdtase"/>
</dbReference>
<dbReference type="OrthoDB" id="564260at2759"/>
<gene>
    <name evidence="9" type="ORF">TBRA_LOCUS1050</name>
</gene>
<dbReference type="GO" id="GO:0008137">
    <property type="term" value="F:NADH dehydrogenase (ubiquinone) activity"/>
    <property type="evidence" value="ECO:0007669"/>
    <property type="project" value="UniProtKB-EC"/>
</dbReference>
<dbReference type="EMBL" id="CADCXV010000221">
    <property type="protein sequence ID" value="CAB0028941.1"/>
    <property type="molecule type" value="Genomic_DNA"/>
</dbReference>
<evidence type="ECO:0000256" key="7">
    <source>
        <dbReference type="SAM" id="Phobius"/>
    </source>
</evidence>
<dbReference type="PRINTS" id="PR01437">
    <property type="entry name" value="NUOXDRDTASE4"/>
</dbReference>
<evidence type="ECO:0000256" key="6">
    <source>
        <dbReference type="ARBA" id="ARBA00049551"/>
    </source>
</evidence>
<evidence type="ECO:0000256" key="1">
    <source>
        <dbReference type="ARBA" id="ARBA00003257"/>
    </source>
</evidence>
<comment type="similarity">
    <text evidence="2">Belongs to the complex I subunit 4 family.</text>
</comment>
<proteinExistence type="inferred from homology"/>
<keyword evidence="7" id="KW-0812">Transmembrane</keyword>
<protein>
    <recommendedName>
        <fullName evidence="4">NADH-ubiquinone oxidoreductase chain 4</fullName>
        <ecNumber evidence="3">7.1.1.2</ecNumber>
    </recommendedName>
    <alternativeName>
        <fullName evidence="5">NADH dehydrogenase subunit 4</fullName>
    </alternativeName>
</protein>
<name>A0A6H5HY36_9HYME</name>
<feature type="transmembrane region" description="Helical" evidence="7">
    <location>
        <begin position="43"/>
        <end position="63"/>
    </location>
</feature>
<comment type="function">
    <text evidence="1">Core subunit of the mitochondrial membrane respiratory chain NADH dehydrogenase (Complex I) that is believed to belong to the minimal assembly required for catalysis. Complex I functions in the transfer of electrons from NADH to the respiratory chain. The immediate electron acceptor for the enzyme is believed to be ubiquinone.</text>
</comment>
<evidence type="ECO:0000313" key="9">
    <source>
        <dbReference type="EMBL" id="CAB0028941.1"/>
    </source>
</evidence>
<evidence type="ECO:0000256" key="3">
    <source>
        <dbReference type="ARBA" id="ARBA00012944"/>
    </source>
</evidence>
<dbReference type="Proteomes" id="UP000479190">
    <property type="component" value="Unassembled WGS sequence"/>
</dbReference>
<accession>A0A6H5HY36</accession>
<dbReference type="EC" id="7.1.1.2" evidence="3"/>
<dbReference type="GO" id="GO:0042773">
    <property type="term" value="P:ATP synthesis coupled electron transport"/>
    <property type="evidence" value="ECO:0007669"/>
    <property type="project" value="InterPro"/>
</dbReference>
<dbReference type="Pfam" id="PF00361">
    <property type="entry name" value="Proton_antipo_M"/>
    <property type="match status" value="1"/>
</dbReference>
<evidence type="ECO:0000256" key="4">
    <source>
        <dbReference type="ARBA" id="ARBA00021006"/>
    </source>
</evidence>
<evidence type="ECO:0000259" key="8">
    <source>
        <dbReference type="Pfam" id="PF00361"/>
    </source>
</evidence>